<dbReference type="AlphaFoldDB" id="T1C2K5"/>
<keyword evidence="3" id="KW-0540">Nuclease</keyword>
<comment type="caution">
    <text evidence="3">The sequence shown here is derived from an EMBL/GenBank/DDBJ whole genome shotgun (WGS) entry which is preliminary data.</text>
</comment>
<protein>
    <submittedName>
        <fullName evidence="3">Single-stranded-DNA-specific exonuclease RecJ</fullName>
    </submittedName>
</protein>
<organism evidence="3">
    <name type="scientific">mine drainage metagenome</name>
    <dbReference type="NCBI Taxonomy" id="410659"/>
    <lineage>
        <taxon>unclassified sequences</taxon>
        <taxon>metagenomes</taxon>
        <taxon>ecological metagenomes</taxon>
    </lineage>
</organism>
<evidence type="ECO:0000256" key="1">
    <source>
        <dbReference type="SAM" id="MobiDB-lite"/>
    </source>
</evidence>
<keyword evidence="3" id="KW-0269">Exonuclease</keyword>
<accession>T1C2K5</accession>
<gene>
    <name evidence="3" type="ORF">B1B_02314</name>
</gene>
<sequence length="319" mass="34500">MKGSALEELREFPGAMEELTAARDLLAGTPGRWRVLYHNDGDGIASASVAAVALSRWGRSWQLTPLLSLEEARLDALLTKTRAPVLVLDTGASYLARLRRHPRPVLVLDHHRPPTPEEPSGGSLLHVNPHHWGVDGMSECSASMLTYLFSRSLDDANEDLVAYGFAGAVADRMHVGGFRGLNLRLLERAEGKGLLDRRREPTLSGPTLGEGLARSVDPYVAGLSGHPAQATAFLNPLGLDPRARVASLSDEQRRTLASALALRLLAQGARSEFCERVTEEHLYPLPEGTDQPSSRPSRTLVPGRGTPSRGDRPRASGDP</sequence>
<feature type="non-terminal residue" evidence="3">
    <location>
        <position position="319"/>
    </location>
</feature>
<feature type="region of interest" description="Disordered" evidence="1">
    <location>
        <begin position="281"/>
        <end position="319"/>
    </location>
</feature>
<evidence type="ECO:0000259" key="2">
    <source>
        <dbReference type="Pfam" id="PF01368"/>
    </source>
</evidence>
<dbReference type="SUPFAM" id="SSF64182">
    <property type="entry name" value="DHH phosphoesterases"/>
    <property type="match status" value="1"/>
</dbReference>
<dbReference type="PANTHER" id="PTHR30255:SF2">
    <property type="entry name" value="SINGLE-STRANDED-DNA-SPECIFIC EXONUCLEASE RECJ"/>
    <property type="match status" value="1"/>
</dbReference>
<dbReference type="InterPro" id="IPR038763">
    <property type="entry name" value="DHH_sf"/>
</dbReference>
<dbReference type="PANTHER" id="PTHR30255">
    <property type="entry name" value="SINGLE-STRANDED-DNA-SPECIFIC EXONUCLEASE RECJ"/>
    <property type="match status" value="1"/>
</dbReference>
<dbReference type="InterPro" id="IPR001667">
    <property type="entry name" value="DDH_dom"/>
</dbReference>
<feature type="domain" description="DDH" evidence="2">
    <location>
        <begin position="36"/>
        <end position="158"/>
    </location>
</feature>
<proteinExistence type="predicted"/>
<keyword evidence="3" id="KW-0378">Hydrolase</keyword>
<dbReference type="Pfam" id="PF01368">
    <property type="entry name" value="DHH"/>
    <property type="match status" value="1"/>
</dbReference>
<dbReference type="InterPro" id="IPR051673">
    <property type="entry name" value="SSDNA_exonuclease_RecJ"/>
</dbReference>
<reference evidence="3" key="1">
    <citation type="submission" date="2013-08" db="EMBL/GenBank/DDBJ databases">
        <authorList>
            <person name="Mendez C."/>
            <person name="Richter M."/>
            <person name="Ferrer M."/>
            <person name="Sanchez J."/>
        </authorList>
    </citation>
    <scope>NUCLEOTIDE SEQUENCE</scope>
</reference>
<dbReference type="GO" id="GO:0004527">
    <property type="term" value="F:exonuclease activity"/>
    <property type="evidence" value="ECO:0007669"/>
    <property type="project" value="UniProtKB-KW"/>
</dbReference>
<reference evidence="3" key="2">
    <citation type="journal article" date="2014" name="ISME J.">
        <title>Microbial stratification in low pH oxic and suboxic macroscopic growths along an acid mine drainage.</title>
        <authorList>
            <person name="Mendez-Garcia C."/>
            <person name="Mesa V."/>
            <person name="Sprenger R.R."/>
            <person name="Richter M."/>
            <person name="Diez M.S."/>
            <person name="Solano J."/>
            <person name="Bargiela R."/>
            <person name="Golyshina O.V."/>
            <person name="Manteca A."/>
            <person name="Ramos J.L."/>
            <person name="Gallego J.R."/>
            <person name="Llorente I."/>
            <person name="Martins Dos Santos V.A."/>
            <person name="Jensen O.N."/>
            <person name="Pelaez A.I."/>
            <person name="Sanchez J."/>
            <person name="Ferrer M."/>
        </authorList>
    </citation>
    <scope>NUCLEOTIDE SEQUENCE</scope>
</reference>
<feature type="compositionally biased region" description="Basic and acidic residues" evidence="1">
    <location>
        <begin position="309"/>
        <end position="319"/>
    </location>
</feature>
<dbReference type="EMBL" id="AUZY01001368">
    <property type="protein sequence ID" value="EQD75088.1"/>
    <property type="molecule type" value="Genomic_DNA"/>
</dbReference>
<name>T1C2K5_9ZZZZ</name>
<evidence type="ECO:0000313" key="3">
    <source>
        <dbReference type="EMBL" id="EQD75088.1"/>
    </source>
</evidence>